<name>A0A0F4VDA8_PSEFL</name>
<evidence type="ECO:0000313" key="3">
    <source>
        <dbReference type="Proteomes" id="UP000033400"/>
    </source>
</evidence>
<evidence type="ECO:0000256" key="1">
    <source>
        <dbReference type="SAM" id="MobiDB-lite"/>
    </source>
</evidence>
<feature type="region of interest" description="Disordered" evidence="1">
    <location>
        <begin position="49"/>
        <end position="87"/>
    </location>
</feature>
<dbReference type="EMBL" id="LACH01000008">
    <property type="protein sequence ID" value="KJZ66823.1"/>
    <property type="molecule type" value="Genomic_DNA"/>
</dbReference>
<dbReference type="PATRIC" id="fig|294.133.peg.5996"/>
<dbReference type="RefSeq" id="WP_046053003.1">
    <property type="nucleotide sequence ID" value="NZ_LACH01000008.1"/>
</dbReference>
<gene>
    <name evidence="2" type="ORF">VD17_05470</name>
</gene>
<comment type="caution">
    <text evidence="2">The sequence shown here is derived from an EMBL/GenBank/DDBJ whole genome shotgun (WGS) entry which is preliminary data.</text>
</comment>
<reference evidence="2 3" key="1">
    <citation type="submission" date="2015-03" db="EMBL/GenBank/DDBJ databases">
        <title>Comparative genomics of Pseudomonas insights into diversity of traits involved in vanlence and defense.</title>
        <authorList>
            <person name="Qin Y."/>
        </authorList>
    </citation>
    <scope>NUCLEOTIDE SEQUENCE [LARGE SCALE GENOMIC DNA]</scope>
    <source>
        <strain evidence="2 3">H24</strain>
    </source>
</reference>
<dbReference type="AlphaFoldDB" id="A0A0F4VDA8"/>
<accession>A0A0F4VDA8</accession>
<sequence length="87" mass="9670">MPSLGEAPNGGAGALGYLGLGGIPYFQVTRCKSETANRHYRRNGFVLDQKNIDRRPSRHRKKNPASNANRVFSGSSETTINHQDQWL</sequence>
<protein>
    <submittedName>
        <fullName evidence="2">Uncharacterized protein</fullName>
    </submittedName>
</protein>
<proteinExistence type="predicted"/>
<evidence type="ECO:0000313" key="2">
    <source>
        <dbReference type="EMBL" id="KJZ66823.1"/>
    </source>
</evidence>
<dbReference type="Proteomes" id="UP000033400">
    <property type="component" value="Unassembled WGS sequence"/>
</dbReference>
<feature type="compositionally biased region" description="Polar residues" evidence="1">
    <location>
        <begin position="64"/>
        <end position="87"/>
    </location>
</feature>
<organism evidence="2 3">
    <name type="scientific">Pseudomonas fluorescens</name>
    <dbReference type="NCBI Taxonomy" id="294"/>
    <lineage>
        <taxon>Bacteria</taxon>
        <taxon>Pseudomonadati</taxon>
        <taxon>Pseudomonadota</taxon>
        <taxon>Gammaproteobacteria</taxon>
        <taxon>Pseudomonadales</taxon>
        <taxon>Pseudomonadaceae</taxon>
        <taxon>Pseudomonas</taxon>
    </lineage>
</organism>